<dbReference type="Proteomes" id="UP001199424">
    <property type="component" value="Unassembled WGS sequence"/>
</dbReference>
<feature type="domain" description="HTH cro/C1-type" evidence="2">
    <location>
        <begin position="9"/>
        <end position="63"/>
    </location>
</feature>
<dbReference type="SUPFAM" id="SSF47413">
    <property type="entry name" value="lambda repressor-like DNA-binding domains"/>
    <property type="match status" value="1"/>
</dbReference>
<organism evidence="3 4">
    <name type="scientific">Hominenteromicrobium mulieris</name>
    <dbReference type="NCBI Taxonomy" id="2885357"/>
    <lineage>
        <taxon>Bacteria</taxon>
        <taxon>Bacillati</taxon>
        <taxon>Bacillota</taxon>
        <taxon>Clostridia</taxon>
        <taxon>Eubacteriales</taxon>
        <taxon>Oscillospiraceae</taxon>
        <taxon>Hominenteromicrobium</taxon>
    </lineage>
</organism>
<dbReference type="AlphaFoldDB" id="A0AAE3DF93"/>
<evidence type="ECO:0000256" key="1">
    <source>
        <dbReference type="ARBA" id="ARBA00023125"/>
    </source>
</evidence>
<name>A0AAE3DF93_9FIRM</name>
<dbReference type="InterPro" id="IPR010982">
    <property type="entry name" value="Lambda_DNA-bd_dom_sf"/>
</dbReference>
<evidence type="ECO:0000313" key="4">
    <source>
        <dbReference type="Proteomes" id="UP001199424"/>
    </source>
</evidence>
<dbReference type="GO" id="GO:0003677">
    <property type="term" value="F:DNA binding"/>
    <property type="evidence" value="ECO:0007669"/>
    <property type="project" value="UniProtKB-KW"/>
</dbReference>
<dbReference type="Pfam" id="PF01381">
    <property type="entry name" value="HTH_3"/>
    <property type="match status" value="1"/>
</dbReference>
<dbReference type="InterPro" id="IPR001387">
    <property type="entry name" value="Cro/C1-type_HTH"/>
</dbReference>
<evidence type="ECO:0000259" key="2">
    <source>
        <dbReference type="PROSITE" id="PS50943"/>
    </source>
</evidence>
<evidence type="ECO:0000313" key="3">
    <source>
        <dbReference type="EMBL" id="MCC2136261.1"/>
    </source>
</evidence>
<gene>
    <name evidence="3" type="ORF">LKD31_04420</name>
</gene>
<dbReference type="PROSITE" id="PS50943">
    <property type="entry name" value="HTH_CROC1"/>
    <property type="match status" value="1"/>
</dbReference>
<dbReference type="PANTHER" id="PTHR46558">
    <property type="entry name" value="TRACRIPTIONAL REGULATORY PROTEIN-RELATED-RELATED"/>
    <property type="match status" value="1"/>
</dbReference>
<sequence>MKYEIGGRIRLYRKQSGLTQEQLASKINVTKSRVSNWEQGINRPDADILADICRALNVSPSDLLDVHLSTDELTDHERKVIRAYRSKPEIQQAVNILLGVEGE</sequence>
<dbReference type="RefSeq" id="WP_308448789.1">
    <property type="nucleotide sequence ID" value="NZ_JAJEQC010000003.1"/>
</dbReference>
<dbReference type="PANTHER" id="PTHR46558:SF3">
    <property type="entry name" value="TRANSCRIPTIONAL REGULATOR"/>
    <property type="match status" value="1"/>
</dbReference>
<comment type="caution">
    <text evidence="3">The sequence shown here is derived from an EMBL/GenBank/DDBJ whole genome shotgun (WGS) entry which is preliminary data.</text>
</comment>
<dbReference type="EMBL" id="JAJEQC010000003">
    <property type="protein sequence ID" value="MCC2136261.1"/>
    <property type="molecule type" value="Genomic_DNA"/>
</dbReference>
<accession>A0AAE3DF93</accession>
<dbReference type="CDD" id="cd00093">
    <property type="entry name" value="HTH_XRE"/>
    <property type="match status" value="1"/>
</dbReference>
<proteinExistence type="predicted"/>
<keyword evidence="1" id="KW-0238">DNA-binding</keyword>
<protein>
    <submittedName>
        <fullName evidence="3">Helix-turn-helix domain-containing protein</fullName>
    </submittedName>
</protein>
<dbReference type="Gene3D" id="1.10.260.40">
    <property type="entry name" value="lambda repressor-like DNA-binding domains"/>
    <property type="match status" value="1"/>
</dbReference>
<reference evidence="3" key="1">
    <citation type="submission" date="2021-10" db="EMBL/GenBank/DDBJ databases">
        <title>Anaerobic single-cell dispensing facilitates the cultivation of human gut bacteria.</title>
        <authorList>
            <person name="Afrizal A."/>
        </authorList>
    </citation>
    <scope>NUCLEOTIDE SEQUENCE</scope>
    <source>
        <strain evidence="3">CLA-AA-H250</strain>
    </source>
</reference>
<dbReference type="SMART" id="SM00530">
    <property type="entry name" value="HTH_XRE"/>
    <property type="match status" value="1"/>
</dbReference>
<keyword evidence="4" id="KW-1185">Reference proteome</keyword>